<dbReference type="AlphaFoldDB" id="A0AAW0IQ74"/>
<sequence length="237" mass="25664">MNHTAVVEKQATATGEKGIARRDTETASRQTSAKAWRNSLKADRRKTSFPKFGFGVNSHATGVRIPVEFNLRSLVIVSLVHPDHKLLADHRAHENRLVLIFAAPNEIASDLLGPSFPNAPSKDQVSAAHPLLLYLFLQGTAASHQKLATLSVNPGEETNPTPLKRSSWQPRMTASFTVLGSRGTLRRAVLSDKRLMGDANTANSSKTGTLGSSDPLQARDPFLRAQSGADHMTGRVT</sequence>
<feature type="region of interest" description="Disordered" evidence="1">
    <location>
        <begin position="1"/>
        <end position="39"/>
    </location>
</feature>
<dbReference type="Proteomes" id="UP001488838">
    <property type="component" value="Unassembled WGS sequence"/>
</dbReference>
<comment type="caution">
    <text evidence="2">The sequence shown here is derived from an EMBL/GenBank/DDBJ whole genome shotgun (WGS) entry which is preliminary data.</text>
</comment>
<evidence type="ECO:0000313" key="3">
    <source>
        <dbReference type="Proteomes" id="UP001488838"/>
    </source>
</evidence>
<evidence type="ECO:0000313" key="2">
    <source>
        <dbReference type="EMBL" id="KAK7816479.1"/>
    </source>
</evidence>
<protein>
    <submittedName>
        <fullName evidence="2">Uncharacterized protein</fullName>
    </submittedName>
</protein>
<organism evidence="2 3">
    <name type="scientific">Myodes glareolus</name>
    <name type="common">Bank vole</name>
    <name type="synonym">Clethrionomys glareolus</name>
    <dbReference type="NCBI Taxonomy" id="447135"/>
    <lineage>
        <taxon>Eukaryota</taxon>
        <taxon>Metazoa</taxon>
        <taxon>Chordata</taxon>
        <taxon>Craniata</taxon>
        <taxon>Vertebrata</taxon>
        <taxon>Euteleostomi</taxon>
        <taxon>Mammalia</taxon>
        <taxon>Eutheria</taxon>
        <taxon>Euarchontoglires</taxon>
        <taxon>Glires</taxon>
        <taxon>Rodentia</taxon>
        <taxon>Myomorpha</taxon>
        <taxon>Muroidea</taxon>
        <taxon>Cricetidae</taxon>
        <taxon>Arvicolinae</taxon>
        <taxon>Myodes</taxon>
    </lineage>
</organism>
<feature type="compositionally biased region" description="Polar residues" evidence="1">
    <location>
        <begin position="200"/>
        <end position="215"/>
    </location>
</feature>
<dbReference type="EMBL" id="JBBHLL010000102">
    <property type="protein sequence ID" value="KAK7816479.1"/>
    <property type="molecule type" value="Genomic_DNA"/>
</dbReference>
<evidence type="ECO:0000256" key="1">
    <source>
        <dbReference type="SAM" id="MobiDB-lite"/>
    </source>
</evidence>
<name>A0AAW0IQ74_MYOGA</name>
<reference evidence="2 3" key="1">
    <citation type="journal article" date="2023" name="bioRxiv">
        <title>Conserved and derived expression patterns and positive selection on dental genes reveal complex evolutionary context of ever-growing rodent molars.</title>
        <authorList>
            <person name="Calamari Z.T."/>
            <person name="Song A."/>
            <person name="Cohen E."/>
            <person name="Akter M."/>
            <person name="Roy R.D."/>
            <person name="Hallikas O."/>
            <person name="Christensen M.M."/>
            <person name="Li P."/>
            <person name="Marangoni P."/>
            <person name="Jernvall J."/>
            <person name="Klein O.D."/>
        </authorList>
    </citation>
    <scope>NUCLEOTIDE SEQUENCE [LARGE SCALE GENOMIC DNA]</scope>
    <source>
        <strain evidence="2">V071</strain>
    </source>
</reference>
<gene>
    <name evidence="2" type="ORF">U0070_007896</name>
</gene>
<proteinExistence type="predicted"/>
<feature type="region of interest" description="Disordered" evidence="1">
    <location>
        <begin position="196"/>
        <end position="237"/>
    </location>
</feature>
<accession>A0AAW0IQ74</accession>
<keyword evidence="3" id="KW-1185">Reference proteome</keyword>